<dbReference type="InterPro" id="IPR029063">
    <property type="entry name" value="SAM-dependent_MTases_sf"/>
</dbReference>
<keyword evidence="11" id="KW-1185">Reference proteome</keyword>
<evidence type="ECO:0000313" key="11">
    <source>
        <dbReference type="Proteomes" id="UP000070463"/>
    </source>
</evidence>
<dbReference type="GO" id="GO:0015074">
    <property type="term" value="P:DNA integration"/>
    <property type="evidence" value="ECO:0007669"/>
    <property type="project" value="InterPro"/>
</dbReference>
<keyword evidence="5" id="KW-0233">DNA recombination</keyword>
<gene>
    <name evidence="10" type="ORF">AKJ37_02410</name>
</gene>
<keyword evidence="3" id="KW-0808">Transferase</keyword>
<evidence type="ECO:0000256" key="7">
    <source>
        <dbReference type="SAM" id="MobiDB-lite"/>
    </source>
</evidence>
<feature type="region of interest" description="Disordered" evidence="7">
    <location>
        <begin position="313"/>
        <end position="356"/>
    </location>
</feature>
<evidence type="ECO:0000259" key="8">
    <source>
        <dbReference type="PROSITE" id="PS51898"/>
    </source>
</evidence>
<dbReference type="PROSITE" id="PS51898">
    <property type="entry name" value="TYR_RECOMBINASE"/>
    <property type="match status" value="1"/>
</dbReference>
<accession>A0A133UU26</accession>
<dbReference type="SUPFAM" id="SSF53335">
    <property type="entry name" value="S-adenosyl-L-methionine-dependent methyltransferases"/>
    <property type="match status" value="1"/>
</dbReference>
<dbReference type="CDD" id="cd00397">
    <property type="entry name" value="DNA_BRE_C"/>
    <property type="match status" value="1"/>
</dbReference>
<feature type="domain" description="Tyr recombinase" evidence="8">
    <location>
        <begin position="521"/>
        <end position="690"/>
    </location>
</feature>
<dbReference type="Gene3D" id="1.10.443.10">
    <property type="entry name" value="Intergrase catalytic core"/>
    <property type="match status" value="1"/>
</dbReference>
<dbReference type="InterPro" id="IPR044068">
    <property type="entry name" value="CB"/>
</dbReference>
<dbReference type="Proteomes" id="UP000070463">
    <property type="component" value="Unassembled WGS sequence"/>
</dbReference>
<feature type="compositionally biased region" description="Low complexity" evidence="7">
    <location>
        <begin position="326"/>
        <end position="335"/>
    </location>
</feature>
<dbReference type="PROSITE" id="PS51900">
    <property type="entry name" value="CB"/>
    <property type="match status" value="1"/>
</dbReference>
<dbReference type="GO" id="GO:0032259">
    <property type="term" value="P:methylation"/>
    <property type="evidence" value="ECO:0007669"/>
    <property type="project" value="UniProtKB-KW"/>
</dbReference>
<dbReference type="Pfam" id="PF01555">
    <property type="entry name" value="N6_N4_Mtase"/>
    <property type="match status" value="1"/>
</dbReference>
<dbReference type="InterPro" id="IPR002052">
    <property type="entry name" value="DNA_methylase_N6_adenine_CS"/>
</dbReference>
<proteinExistence type="inferred from homology"/>
<dbReference type="Gene3D" id="3.40.50.150">
    <property type="entry name" value="Vaccinia Virus protein VP39"/>
    <property type="match status" value="1"/>
</dbReference>
<comment type="caution">
    <text evidence="10">The sequence shown here is derived from an EMBL/GenBank/DDBJ whole genome shotgun (WGS) entry which is preliminary data.</text>
</comment>
<organism evidence="10 11">
    <name type="scientific">candidate division MSBL1 archaeon SCGC-AAA259I09</name>
    <dbReference type="NCBI Taxonomy" id="1698267"/>
    <lineage>
        <taxon>Archaea</taxon>
        <taxon>Methanobacteriati</taxon>
        <taxon>Methanobacteriota</taxon>
        <taxon>candidate division MSBL1</taxon>
    </lineage>
</organism>
<evidence type="ECO:0000313" key="10">
    <source>
        <dbReference type="EMBL" id="KXA97731.1"/>
    </source>
</evidence>
<sequence>MLSLLSLLFTVLLSPLGYAAYKLSYRLVVKYRLERYVIYAPGVTLQGERGVLVLDGDRGDLEKRIDELRNSVICGDCTEIMPEMPENSVDAVVTDPPYDIQGGGKLSKRRGSAASLEDSFGWESRGDGERFERLGRILEEFYRLLKPTGNLGLFYDRLEVTRVKELGEAAGFHFLNTYCIRKKNPAPRFRKDNFKSSFELAVLFRVDKGKSKFNYLGDDPRAMENFQEYVPSDRETKHPTEKPVEPFEDWIRVLTDEGDLVLDPFCGSGSALKAAQKTGREWIGIEKNPEYAEMSEERLNANHRKLDEFCETGGAVGGKSSRAQLSGSSGESASGIGPGRGEKVSSQPKESTVQLPPYLVEQARRVGIDVASYCENSLARGVRALKGAGLPGDASAPDGSGSPAGRAVPGGKAEESLRLEGKTRGEIVKDFKDFCGVDLDLADSTVQRHLAVVRDFLDYFDDLSPLTKGKVREYLKERKRNEAKATYANRIKALRRLLRDFLESPELIEGFKLPRQEGDQIGTDIVDKGDLQEFYKHIDSLKYEAIFLFKASSGLRLGEVTALTVDSEDVDFEKRMVTPNHDSPTKKSYLTFYNSEAEEKLGEFLPEREKGDDRLFQTNERTVQKSFRRTSKRAGIRITPKMLREWFSKEMRNLGVAGEHIDAFCGRLPKSVRGRHYTDFSEGRLKEVYEEADIKILD</sequence>
<evidence type="ECO:0000256" key="1">
    <source>
        <dbReference type="ARBA" id="ARBA00006594"/>
    </source>
</evidence>
<feature type="domain" description="Core-binding (CB)" evidence="9">
    <location>
        <begin position="422"/>
        <end position="502"/>
    </location>
</feature>
<dbReference type="SUPFAM" id="SSF56349">
    <property type="entry name" value="DNA breaking-rejoining enzymes"/>
    <property type="match status" value="1"/>
</dbReference>
<name>A0A133UU26_9EURY</name>
<dbReference type="InterPro" id="IPR010998">
    <property type="entry name" value="Integrase_recombinase_N"/>
</dbReference>
<dbReference type="InterPro" id="IPR002941">
    <property type="entry name" value="DNA_methylase_N4/N6"/>
</dbReference>
<feature type="compositionally biased region" description="Polar residues" evidence="7">
    <location>
        <begin position="344"/>
        <end position="354"/>
    </location>
</feature>
<dbReference type="Pfam" id="PF00589">
    <property type="entry name" value="Phage_integrase"/>
    <property type="match status" value="1"/>
</dbReference>
<dbReference type="InterPro" id="IPR013762">
    <property type="entry name" value="Integrase-like_cat_sf"/>
</dbReference>
<evidence type="ECO:0000256" key="5">
    <source>
        <dbReference type="ARBA" id="ARBA00023172"/>
    </source>
</evidence>
<dbReference type="InterPro" id="IPR002104">
    <property type="entry name" value="Integrase_catalytic"/>
</dbReference>
<dbReference type="InterPro" id="IPR011010">
    <property type="entry name" value="DNA_brk_join_enz"/>
</dbReference>
<dbReference type="Gene3D" id="1.10.150.130">
    <property type="match status" value="1"/>
</dbReference>
<dbReference type="PROSITE" id="PS00092">
    <property type="entry name" value="N6_MTASE"/>
    <property type="match status" value="1"/>
</dbReference>
<dbReference type="PANTHER" id="PTHR13370">
    <property type="entry name" value="RNA METHYLASE-RELATED"/>
    <property type="match status" value="1"/>
</dbReference>
<dbReference type="GO" id="GO:0006310">
    <property type="term" value="P:DNA recombination"/>
    <property type="evidence" value="ECO:0007669"/>
    <property type="project" value="UniProtKB-KW"/>
</dbReference>
<dbReference type="InterPro" id="IPR001091">
    <property type="entry name" value="RM_Methyltransferase"/>
</dbReference>
<evidence type="ECO:0000256" key="3">
    <source>
        <dbReference type="ARBA" id="ARBA00022679"/>
    </source>
</evidence>
<dbReference type="GO" id="GO:0009007">
    <property type="term" value="F:site-specific DNA-methyltransferase (adenine-specific) activity"/>
    <property type="evidence" value="ECO:0007669"/>
    <property type="project" value="TreeGrafter"/>
</dbReference>
<dbReference type="PANTHER" id="PTHR13370:SF3">
    <property type="entry name" value="TRNA (GUANINE(10)-N2)-METHYLTRANSFERASE HOMOLOG"/>
    <property type="match status" value="1"/>
</dbReference>
<dbReference type="GO" id="GO:0008170">
    <property type="term" value="F:N-methyltransferase activity"/>
    <property type="evidence" value="ECO:0007669"/>
    <property type="project" value="InterPro"/>
</dbReference>
<evidence type="ECO:0000256" key="6">
    <source>
        <dbReference type="PROSITE-ProRule" id="PRU01248"/>
    </source>
</evidence>
<feature type="region of interest" description="Disordered" evidence="7">
    <location>
        <begin position="391"/>
        <end position="415"/>
    </location>
</feature>
<reference evidence="10 11" key="1">
    <citation type="journal article" date="2016" name="Sci. Rep.">
        <title>Metabolic traits of an uncultured archaeal lineage -MSBL1- from brine pools of the Red Sea.</title>
        <authorList>
            <person name="Mwirichia R."/>
            <person name="Alam I."/>
            <person name="Rashid M."/>
            <person name="Vinu M."/>
            <person name="Ba-Alawi W."/>
            <person name="Anthony Kamau A."/>
            <person name="Kamanda Ngugi D."/>
            <person name="Goker M."/>
            <person name="Klenk H.P."/>
            <person name="Bajic V."/>
            <person name="Stingl U."/>
        </authorList>
    </citation>
    <scope>NUCLEOTIDE SEQUENCE [LARGE SCALE GENOMIC DNA]</scope>
    <source>
        <strain evidence="10">SCGC-AAA259I09</strain>
    </source>
</reference>
<dbReference type="AlphaFoldDB" id="A0A133UU26"/>
<dbReference type="GO" id="GO:0003677">
    <property type="term" value="F:DNA binding"/>
    <property type="evidence" value="ECO:0007669"/>
    <property type="project" value="UniProtKB-UniRule"/>
</dbReference>
<keyword evidence="4 6" id="KW-0238">DNA-binding</keyword>
<keyword evidence="2" id="KW-0489">Methyltransferase</keyword>
<protein>
    <submittedName>
        <fullName evidence="10">Uncharacterized protein</fullName>
    </submittedName>
</protein>
<dbReference type="PRINTS" id="PR00508">
    <property type="entry name" value="S21N4MTFRASE"/>
</dbReference>
<dbReference type="EMBL" id="LHXR01000021">
    <property type="protein sequence ID" value="KXA97731.1"/>
    <property type="molecule type" value="Genomic_DNA"/>
</dbReference>
<dbReference type="GO" id="GO:0005737">
    <property type="term" value="C:cytoplasm"/>
    <property type="evidence" value="ECO:0007669"/>
    <property type="project" value="TreeGrafter"/>
</dbReference>
<evidence type="ECO:0000256" key="2">
    <source>
        <dbReference type="ARBA" id="ARBA00022603"/>
    </source>
</evidence>
<comment type="similarity">
    <text evidence="1">Belongs to the N(4)/N(6)-methyltransferase family.</text>
</comment>
<evidence type="ECO:0000256" key="4">
    <source>
        <dbReference type="ARBA" id="ARBA00023125"/>
    </source>
</evidence>
<evidence type="ECO:0000259" key="9">
    <source>
        <dbReference type="PROSITE" id="PS51900"/>
    </source>
</evidence>